<dbReference type="InterPro" id="IPR035094">
    <property type="entry name" value="EgtD"/>
</dbReference>
<sequence length="330" mass="36680">MTTQIVTDSKLVEIAREGLMRENKALPPWLFYDERGSLLFEQITRLPEYYLTKLERAILADHAETILRAAACGERIRILEPGAGSADKTRLLLAAAVAAQQSVSYQPIDVSASALDSARMRLHEELPAVNVNPILADYTSGWQPARQTGEERQLLLWLGSSIGNFEPDSAQALLARMGKVMRAGDCLLLGVDLAPQPGGKQVDDLLGAYNDQAGVTASFNRNILLRLNRELGAEFDADAFTHRAVWNGEKSRIEMHLESQHRQSVWIDALDQQVMFAAGERIHTENSYKYTQEAAKHRMADAGFPCAAQWLDVDGWFAVLLGRFRLAANF</sequence>
<dbReference type="EMBL" id="CABN01000064">
    <property type="protein sequence ID" value="CBH99890.1"/>
    <property type="molecule type" value="Genomic_DNA"/>
</dbReference>
<reference evidence="4" key="1">
    <citation type="submission" date="2009-10" db="EMBL/GenBank/DDBJ databases">
        <title>Diversity of trophic interactions inside an arsenic-rich microbial ecosystem.</title>
        <authorList>
            <person name="Bertin P.N."/>
            <person name="Heinrich-Salmeron A."/>
            <person name="Pelletier E."/>
            <person name="Goulhen-Chollet F."/>
            <person name="Arsene-Ploetze F."/>
            <person name="Gallien S."/>
            <person name="Calteau A."/>
            <person name="Vallenet D."/>
            <person name="Casiot C."/>
            <person name="Chane-Woon-Ming B."/>
            <person name="Giloteaux L."/>
            <person name="Barakat M."/>
            <person name="Bonnefoy V."/>
            <person name="Bruneel O."/>
            <person name="Chandler M."/>
            <person name="Cleiss J."/>
            <person name="Duran R."/>
            <person name="Elbaz-Poulichet F."/>
            <person name="Fonknechten N."/>
            <person name="Lauga B."/>
            <person name="Mornico D."/>
            <person name="Ortet P."/>
            <person name="Schaeffer C."/>
            <person name="Siguier P."/>
            <person name="Alexander Thil Smith A."/>
            <person name="Van Dorsselaer A."/>
            <person name="Weissenbach J."/>
            <person name="Medigue C."/>
            <person name="Le Paslier D."/>
        </authorList>
    </citation>
    <scope>NUCLEOTIDE SEQUENCE</scope>
</reference>
<dbReference type="PIRSF" id="PIRSF018005">
    <property type="entry name" value="UCP018005"/>
    <property type="match status" value="1"/>
</dbReference>
<proteinExistence type="predicted"/>
<dbReference type="PANTHER" id="PTHR43397">
    <property type="entry name" value="ERGOTHIONEINE BIOSYNTHESIS PROTEIN 1"/>
    <property type="match status" value="1"/>
</dbReference>
<dbReference type="AlphaFoldDB" id="E6PY81"/>
<name>E6PY81_9ZZZZ</name>
<dbReference type="GO" id="GO:0008168">
    <property type="term" value="F:methyltransferase activity"/>
    <property type="evidence" value="ECO:0007669"/>
    <property type="project" value="UniProtKB-KW"/>
</dbReference>
<dbReference type="SUPFAM" id="SSF53335">
    <property type="entry name" value="S-adenosyl-L-methionine-dependent methyltransferases"/>
    <property type="match status" value="1"/>
</dbReference>
<dbReference type="InterPro" id="IPR051128">
    <property type="entry name" value="EgtD_Methyltrsf_superfamily"/>
</dbReference>
<comment type="caution">
    <text evidence="4">The sequence shown here is derived from an EMBL/GenBank/DDBJ whole genome shotgun (WGS) entry which is preliminary data.</text>
</comment>
<accession>E6PY81</accession>
<evidence type="ECO:0000259" key="3">
    <source>
        <dbReference type="Pfam" id="PF10017"/>
    </source>
</evidence>
<keyword evidence="2 4" id="KW-0808">Transferase</keyword>
<dbReference type="PANTHER" id="PTHR43397:SF1">
    <property type="entry name" value="ERGOTHIONEINE BIOSYNTHESIS PROTEIN 1"/>
    <property type="match status" value="1"/>
</dbReference>
<keyword evidence="1 4" id="KW-0489">Methyltransferase</keyword>
<organism evidence="4">
    <name type="scientific">mine drainage metagenome</name>
    <dbReference type="NCBI Taxonomy" id="410659"/>
    <lineage>
        <taxon>unclassified sequences</taxon>
        <taxon>metagenomes</taxon>
        <taxon>ecological metagenomes</taxon>
    </lineage>
</organism>
<evidence type="ECO:0000256" key="2">
    <source>
        <dbReference type="ARBA" id="ARBA00022679"/>
    </source>
</evidence>
<dbReference type="NCBIfam" id="TIGR03438">
    <property type="entry name" value="egtD_ergothio"/>
    <property type="match status" value="1"/>
</dbReference>
<dbReference type="InterPro" id="IPR019257">
    <property type="entry name" value="MeTrfase_dom"/>
</dbReference>
<feature type="domain" description="Histidine-specific methyltransferase SAM-dependent" evidence="3">
    <location>
        <begin position="15"/>
        <end position="321"/>
    </location>
</feature>
<dbReference type="GO" id="GO:0032259">
    <property type="term" value="P:methylation"/>
    <property type="evidence" value="ECO:0007669"/>
    <property type="project" value="UniProtKB-KW"/>
</dbReference>
<dbReference type="InterPro" id="IPR029063">
    <property type="entry name" value="SAM-dependent_MTases_sf"/>
</dbReference>
<dbReference type="Gene3D" id="3.40.50.150">
    <property type="entry name" value="Vaccinia Virus protein VP39"/>
    <property type="match status" value="1"/>
</dbReference>
<protein>
    <submittedName>
        <fullName evidence="4">Putative S-adenosyl-L-methionine-dependent methyltransferase</fullName>
    </submittedName>
</protein>
<evidence type="ECO:0000256" key="1">
    <source>
        <dbReference type="ARBA" id="ARBA00022603"/>
    </source>
</evidence>
<gene>
    <name evidence="4" type="ORF">CARN3_0854</name>
</gene>
<dbReference type="Pfam" id="PF10017">
    <property type="entry name" value="Methyltransf_33"/>
    <property type="match status" value="1"/>
</dbReference>
<evidence type="ECO:0000313" key="4">
    <source>
        <dbReference type="EMBL" id="CBH99890.1"/>
    </source>
</evidence>
<dbReference type="InterPro" id="IPR017804">
    <property type="entry name" value="MeTrfase_EgtD-like"/>
</dbReference>